<feature type="transmembrane region" description="Helical" evidence="3">
    <location>
        <begin position="507"/>
        <end position="532"/>
    </location>
</feature>
<dbReference type="InterPro" id="IPR020846">
    <property type="entry name" value="MFS_dom"/>
</dbReference>
<name>A0A7R8ZGG8_9CRUS</name>
<sequence length="676" mass="73194">MTLWNFYWSVSSSDVVVRFCGGKSRQQTSKRRKRGSAGVESSAGVAEAPVPPDGGWGWVVLIAGVLINLIADGIMYSFGVLLPSLLESFPEEGSANVALLGGLMAGSWMMTGPVAAALTNTYGFRIVSVTGGILSSIGFLACYFLKSLWSLYIFYGLLAGFGIGMFLLPAVIAVSFYFERRRAIVTGLFFTGSGLGMFIFPPLVELMVQRYNWRGTMLVYSALILHCSSLGLLLRPLNPPSRVTKEIAEVTTKIEELREMRKRWLQEGSSTAKISFKDGRFHSGEVSGLDKTTSESPSPAGVTSSKKGLDDDILDAFPVKRELTELDIKKTVTFKDIPNSIDSLEDKRVPIPAQDTATIVKAKRLLSSSSLYSAQPRNWSLFTALANASVLLTDPDAAGTTAPLARKDVFYGGNLENLAEFQTARSLASYRSVVQIPTEDLPPAVQMGGCRIPKRITDVLLTVFNFKLMRSPTFLGLCFYSYSGTLGFIIPTNFIVDKLKEGGNPEWGSIALSVMGAVNVFGRVATGFVANLNLINPTWGMLVAHLAGAVFILICPFFDDSVTFIWIFSIVFGMSLASSVALRTIVLVHYLGLEHLTNAFGVTIFFQGIGGVVGLPIAGKLRDVTNSYNSSFFMASFLLGSSCVPLTMFLLMPKQFPQKIAGGASVTSRPRAKTAS</sequence>
<dbReference type="AlphaFoldDB" id="A0A7R8ZGG8"/>
<dbReference type="GO" id="GO:0008028">
    <property type="term" value="F:monocarboxylic acid transmembrane transporter activity"/>
    <property type="evidence" value="ECO:0007669"/>
    <property type="project" value="TreeGrafter"/>
</dbReference>
<keyword evidence="3" id="KW-1133">Transmembrane helix</keyword>
<dbReference type="PANTHER" id="PTHR11360:SF284">
    <property type="entry name" value="EG:103B4.3 PROTEIN-RELATED"/>
    <property type="match status" value="1"/>
</dbReference>
<dbReference type="OrthoDB" id="410267at2759"/>
<dbReference type="EMBL" id="OB660081">
    <property type="protein sequence ID" value="CAD7222617.1"/>
    <property type="molecule type" value="Genomic_DNA"/>
</dbReference>
<dbReference type="PANTHER" id="PTHR11360">
    <property type="entry name" value="MONOCARBOXYLATE TRANSPORTER"/>
    <property type="match status" value="1"/>
</dbReference>
<feature type="transmembrane region" description="Helical" evidence="3">
    <location>
        <begin position="598"/>
        <end position="619"/>
    </location>
</feature>
<dbReference type="GO" id="GO:0016020">
    <property type="term" value="C:membrane"/>
    <property type="evidence" value="ECO:0007669"/>
    <property type="project" value="UniProtKB-SubCell"/>
</dbReference>
<feature type="transmembrane region" description="Helical" evidence="3">
    <location>
        <begin position="126"/>
        <end position="146"/>
    </location>
</feature>
<keyword evidence="3" id="KW-0472">Membrane</keyword>
<dbReference type="Gene3D" id="1.20.1250.20">
    <property type="entry name" value="MFS general substrate transporter like domains"/>
    <property type="match status" value="2"/>
</dbReference>
<feature type="transmembrane region" description="Helical" evidence="3">
    <location>
        <begin position="56"/>
        <end position="78"/>
    </location>
</feature>
<comment type="subcellular location">
    <subcellularLocation>
        <location evidence="1">Membrane</location>
        <topology evidence="1">Multi-pass membrane protein</topology>
    </subcellularLocation>
</comment>
<protein>
    <submittedName>
        <fullName evidence="4">Uncharacterized protein</fullName>
    </submittedName>
</protein>
<feature type="transmembrane region" description="Helical" evidence="3">
    <location>
        <begin position="216"/>
        <end position="234"/>
    </location>
</feature>
<dbReference type="Pfam" id="PF07690">
    <property type="entry name" value="MFS_1"/>
    <property type="match status" value="1"/>
</dbReference>
<feature type="compositionally biased region" description="Polar residues" evidence="2">
    <location>
        <begin position="290"/>
        <end position="306"/>
    </location>
</feature>
<evidence type="ECO:0000256" key="2">
    <source>
        <dbReference type="SAM" id="MobiDB-lite"/>
    </source>
</evidence>
<feature type="transmembrane region" description="Helical" evidence="3">
    <location>
        <begin position="631"/>
        <end position="651"/>
    </location>
</feature>
<evidence type="ECO:0000256" key="3">
    <source>
        <dbReference type="SAM" id="Phobius"/>
    </source>
</evidence>
<feature type="transmembrane region" description="Helical" evidence="3">
    <location>
        <begin position="152"/>
        <end position="178"/>
    </location>
</feature>
<evidence type="ECO:0000313" key="4">
    <source>
        <dbReference type="EMBL" id="CAD7222617.1"/>
    </source>
</evidence>
<feature type="transmembrane region" description="Helical" evidence="3">
    <location>
        <begin position="564"/>
        <end position="586"/>
    </location>
</feature>
<dbReference type="InterPro" id="IPR036259">
    <property type="entry name" value="MFS_trans_sf"/>
</dbReference>
<dbReference type="InterPro" id="IPR050327">
    <property type="entry name" value="Proton-linked_MCT"/>
</dbReference>
<gene>
    <name evidence="4" type="ORF">CTOB1V02_LOCUS619</name>
</gene>
<feature type="transmembrane region" description="Helical" evidence="3">
    <location>
        <begin position="185"/>
        <end position="204"/>
    </location>
</feature>
<evidence type="ECO:0000256" key="1">
    <source>
        <dbReference type="ARBA" id="ARBA00004141"/>
    </source>
</evidence>
<feature type="transmembrane region" description="Helical" evidence="3">
    <location>
        <begin position="539"/>
        <end position="558"/>
    </location>
</feature>
<proteinExistence type="predicted"/>
<organism evidence="4">
    <name type="scientific">Cyprideis torosa</name>
    <dbReference type="NCBI Taxonomy" id="163714"/>
    <lineage>
        <taxon>Eukaryota</taxon>
        <taxon>Metazoa</taxon>
        <taxon>Ecdysozoa</taxon>
        <taxon>Arthropoda</taxon>
        <taxon>Crustacea</taxon>
        <taxon>Oligostraca</taxon>
        <taxon>Ostracoda</taxon>
        <taxon>Podocopa</taxon>
        <taxon>Podocopida</taxon>
        <taxon>Cytherocopina</taxon>
        <taxon>Cytheroidea</taxon>
        <taxon>Cytherideidae</taxon>
        <taxon>Cyprideis</taxon>
    </lineage>
</organism>
<dbReference type="InterPro" id="IPR011701">
    <property type="entry name" value="MFS"/>
</dbReference>
<feature type="transmembrane region" description="Helical" evidence="3">
    <location>
        <begin position="98"/>
        <end position="119"/>
    </location>
</feature>
<dbReference type="SUPFAM" id="SSF103473">
    <property type="entry name" value="MFS general substrate transporter"/>
    <property type="match status" value="1"/>
</dbReference>
<accession>A0A7R8ZGG8</accession>
<feature type="region of interest" description="Disordered" evidence="2">
    <location>
        <begin position="286"/>
        <end position="307"/>
    </location>
</feature>
<dbReference type="PROSITE" id="PS50850">
    <property type="entry name" value="MFS"/>
    <property type="match status" value="1"/>
</dbReference>
<reference evidence="4" key="1">
    <citation type="submission" date="2020-11" db="EMBL/GenBank/DDBJ databases">
        <authorList>
            <person name="Tran Van P."/>
        </authorList>
    </citation>
    <scope>NUCLEOTIDE SEQUENCE</scope>
</reference>
<feature type="transmembrane region" description="Helical" evidence="3">
    <location>
        <begin position="474"/>
        <end position="495"/>
    </location>
</feature>
<keyword evidence="3" id="KW-0812">Transmembrane</keyword>